<evidence type="ECO:0000259" key="1">
    <source>
        <dbReference type="Pfam" id="PF04575"/>
    </source>
</evidence>
<evidence type="ECO:0000313" key="2">
    <source>
        <dbReference type="EMBL" id="QSB42426.1"/>
    </source>
</evidence>
<reference evidence="2 3" key="1">
    <citation type="submission" date="2021-02" db="EMBL/GenBank/DDBJ databases">
        <title>Genomic and phenotypic characterization of Pseudomonas hygromyciniae, a novel bacterial species discovered from a commercially purchased antibiotic vial.</title>
        <authorList>
            <person name="Turner T.L."/>
            <person name="Mitra S.D."/>
            <person name="Kochan T.J."/>
            <person name="Pincus N.B."/>
            <person name="Lebrun-Corbin M."/>
            <person name="Cheung B."/>
            <person name="Gatesy S.W."/>
            <person name="Afzal T."/>
            <person name="Ozer E.A."/>
            <person name="Hauser A.R."/>
        </authorList>
    </citation>
    <scope>NUCLEOTIDE SEQUENCE [LARGE SCALE GENOMIC DNA]</scope>
    <source>
        <strain evidence="2 3">SDM007</strain>
    </source>
</reference>
<evidence type="ECO:0000313" key="3">
    <source>
        <dbReference type="Proteomes" id="UP000663249"/>
    </source>
</evidence>
<feature type="domain" description="Surface lipoprotein assembly modifier C-terminal" evidence="1">
    <location>
        <begin position="67"/>
        <end position="105"/>
    </location>
</feature>
<gene>
    <name evidence="2" type="ORF">JTY93_27175</name>
</gene>
<dbReference type="Proteomes" id="UP000663249">
    <property type="component" value="Chromosome"/>
</dbReference>
<keyword evidence="3" id="KW-1185">Reference proteome</keyword>
<protein>
    <submittedName>
        <fullName evidence="2">DUF560 domain-containing protein</fullName>
    </submittedName>
</protein>
<sequence>MEHGTSTRRKPALAGRRYPPERLIRKGLQPAVTNTPVLCSALRSLHSRGVFLPAEKSACCVLLSRKAWLDVVPSLTVKYNKVVSNVDWLYSYDKNSISLKLERQF</sequence>
<proteinExistence type="predicted"/>
<dbReference type="InterPro" id="IPR007655">
    <property type="entry name" value="Slam_C"/>
</dbReference>
<dbReference type="Pfam" id="PF04575">
    <property type="entry name" value="SlipAM"/>
    <property type="match status" value="1"/>
</dbReference>
<dbReference type="EMBL" id="CP070506">
    <property type="protein sequence ID" value="QSB42426.1"/>
    <property type="molecule type" value="Genomic_DNA"/>
</dbReference>
<organism evidence="2 3">
    <name type="scientific">Pseudomonas hygromyciniae</name>
    <dbReference type="NCBI Taxonomy" id="2812000"/>
    <lineage>
        <taxon>Bacteria</taxon>
        <taxon>Pseudomonadati</taxon>
        <taxon>Pseudomonadota</taxon>
        <taxon>Gammaproteobacteria</taxon>
        <taxon>Pseudomonadales</taxon>
        <taxon>Pseudomonadaceae</taxon>
        <taxon>Pseudomonas</taxon>
    </lineage>
</organism>
<name>A0ABX7K8Z4_9PSED</name>
<accession>A0ABX7K8Z4</accession>